<dbReference type="PANTHER" id="PTHR34227">
    <property type="entry name" value="CHAPERONE PROTEIN YCDY"/>
    <property type="match status" value="1"/>
</dbReference>
<gene>
    <name evidence="1" type="ORF">L2749_19765</name>
</gene>
<dbReference type="EMBL" id="JAKILJ010000062">
    <property type="protein sequence ID" value="MCL1107456.1"/>
    <property type="molecule type" value="Genomic_DNA"/>
</dbReference>
<name>A0A9X2CFI9_9GAMM</name>
<keyword evidence="2" id="KW-1185">Reference proteome</keyword>
<dbReference type="InterPro" id="IPR036411">
    <property type="entry name" value="TorD-like_sf"/>
</dbReference>
<dbReference type="SUPFAM" id="SSF89155">
    <property type="entry name" value="TorD-like"/>
    <property type="match status" value="1"/>
</dbReference>
<protein>
    <recommendedName>
        <fullName evidence="3">Molecular chaperone TorD family protein</fullName>
    </recommendedName>
</protein>
<reference evidence="1" key="1">
    <citation type="submission" date="2022-01" db="EMBL/GenBank/DDBJ databases">
        <title>Whole genome-based taxonomy of the Shewanellaceae.</title>
        <authorList>
            <person name="Martin-Rodriguez A.J."/>
        </authorList>
    </citation>
    <scope>NUCLEOTIDE SEQUENCE</scope>
    <source>
        <strain evidence="1">DSM 23803</strain>
    </source>
</reference>
<evidence type="ECO:0008006" key="3">
    <source>
        <dbReference type="Google" id="ProtNLM"/>
    </source>
</evidence>
<dbReference type="Gene3D" id="1.10.3480.10">
    <property type="entry name" value="TorD-like"/>
    <property type="match status" value="1"/>
</dbReference>
<organism evidence="1 2">
    <name type="scientific">Shewanella algicola</name>
    <dbReference type="NCBI Taxonomy" id="640633"/>
    <lineage>
        <taxon>Bacteria</taxon>
        <taxon>Pseudomonadati</taxon>
        <taxon>Pseudomonadota</taxon>
        <taxon>Gammaproteobacteria</taxon>
        <taxon>Alteromonadales</taxon>
        <taxon>Shewanellaceae</taxon>
        <taxon>Shewanella</taxon>
    </lineage>
</organism>
<dbReference type="PANTHER" id="PTHR34227:SF1">
    <property type="entry name" value="DIMETHYL SULFOXIDE REDUCTASE CHAPERONE-RELATED"/>
    <property type="match status" value="1"/>
</dbReference>
<dbReference type="RefSeq" id="WP_188926883.1">
    <property type="nucleotide sequence ID" value="NZ_BMQI01000061.1"/>
</dbReference>
<evidence type="ECO:0000313" key="2">
    <source>
        <dbReference type="Proteomes" id="UP001139408"/>
    </source>
</evidence>
<dbReference type="AlphaFoldDB" id="A0A9X2CFI9"/>
<dbReference type="Proteomes" id="UP001139408">
    <property type="component" value="Unassembled WGS sequence"/>
</dbReference>
<proteinExistence type="predicted"/>
<accession>A0A9X2CFI9</accession>
<sequence>MKIHEDLVSSIRVLSQIFYSPPSKLFLEELADGLLDEWPDYVDPCNILGQAMKESIKTEVGLNVLLDFKNLFIGIDHIGSWGCAFIDKNNVLLKLRERQLKAYCVENNIDVEFIINEPNEYIGVLLLILSERLNKVSQNTVSNRIGILIEEFMRPWIKLFIVQIEENANTEYYLGAAALLDSLIVYLKKNIFNTQQFTSSSS</sequence>
<evidence type="ECO:0000313" key="1">
    <source>
        <dbReference type="EMBL" id="MCL1107456.1"/>
    </source>
</evidence>
<comment type="caution">
    <text evidence="1">The sequence shown here is derived from an EMBL/GenBank/DDBJ whole genome shotgun (WGS) entry which is preliminary data.</text>
</comment>
<dbReference type="InterPro" id="IPR050289">
    <property type="entry name" value="TorD/DmsD_chaperones"/>
</dbReference>